<evidence type="ECO:0000313" key="3">
    <source>
        <dbReference type="WBParaSite" id="HCON_00134265-00001"/>
    </source>
</evidence>
<reference evidence="3" key="1">
    <citation type="submission" date="2020-12" db="UniProtKB">
        <authorList>
            <consortium name="WormBaseParasite"/>
        </authorList>
    </citation>
    <scope>IDENTIFICATION</scope>
    <source>
        <strain evidence="3">MHco3</strain>
    </source>
</reference>
<dbReference type="WBParaSite" id="HCON_00134265-00001">
    <property type="protein sequence ID" value="HCON_00134265-00001"/>
    <property type="gene ID" value="HCON_00134265"/>
</dbReference>
<dbReference type="InterPro" id="IPR022353">
    <property type="entry name" value="Insulin_CS"/>
</dbReference>
<evidence type="ECO:0000256" key="1">
    <source>
        <dbReference type="SAM" id="SignalP"/>
    </source>
</evidence>
<feature type="chain" id="PRO_5029583420" evidence="1">
    <location>
        <begin position="21"/>
        <end position="102"/>
    </location>
</feature>
<accession>A0A7I4YRC4</accession>
<sequence length="102" mass="11336">MSSSLSLVIFLCCLTAIVLPSRRCGVVLVHKLGKMCKITTEEKCSTLSSDDVHIPVMDVAHRCCSEKCSIAFMQSVCCALNFGPSYHQQKRTFNSKDIFETQ</sequence>
<keyword evidence="1" id="KW-0732">Signal</keyword>
<name>A0A7I4YRC4_HAECO</name>
<dbReference type="PROSITE" id="PS00262">
    <property type="entry name" value="INSULIN"/>
    <property type="match status" value="1"/>
</dbReference>
<feature type="signal peptide" evidence="1">
    <location>
        <begin position="1"/>
        <end position="20"/>
    </location>
</feature>
<protein>
    <submittedName>
        <fullName evidence="3">Secreted protein</fullName>
    </submittedName>
</protein>
<dbReference type="Proteomes" id="UP000025227">
    <property type="component" value="Unplaced"/>
</dbReference>
<evidence type="ECO:0000313" key="2">
    <source>
        <dbReference type="Proteomes" id="UP000025227"/>
    </source>
</evidence>
<keyword evidence="2" id="KW-1185">Reference proteome</keyword>
<proteinExistence type="predicted"/>
<organism evidence="2 3">
    <name type="scientific">Haemonchus contortus</name>
    <name type="common">Barber pole worm</name>
    <dbReference type="NCBI Taxonomy" id="6289"/>
    <lineage>
        <taxon>Eukaryota</taxon>
        <taxon>Metazoa</taxon>
        <taxon>Ecdysozoa</taxon>
        <taxon>Nematoda</taxon>
        <taxon>Chromadorea</taxon>
        <taxon>Rhabditida</taxon>
        <taxon>Rhabditina</taxon>
        <taxon>Rhabditomorpha</taxon>
        <taxon>Strongyloidea</taxon>
        <taxon>Trichostrongylidae</taxon>
        <taxon>Haemonchus</taxon>
    </lineage>
</organism>
<dbReference type="AlphaFoldDB" id="A0A7I4YRC4"/>
<dbReference type="OrthoDB" id="5839529at2759"/>